<feature type="transmembrane region" description="Helical" evidence="1">
    <location>
        <begin position="18"/>
        <end position="37"/>
    </location>
</feature>
<reference evidence="3" key="1">
    <citation type="submission" date="2016-10" db="EMBL/GenBank/DDBJ databases">
        <authorList>
            <person name="Varghese N."/>
            <person name="Submissions S."/>
        </authorList>
    </citation>
    <scope>NUCLEOTIDE SEQUENCE [LARGE SCALE GENOMIC DNA]</scope>
    <source>
        <strain evidence="3">IBRC-M 10655</strain>
    </source>
</reference>
<gene>
    <name evidence="2" type="ORF">SAMN05192558_10223</name>
</gene>
<evidence type="ECO:0000313" key="2">
    <source>
        <dbReference type="EMBL" id="SDO15775.1"/>
    </source>
</evidence>
<dbReference type="Proteomes" id="UP000199651">
    <property type="component" value="Unassembled WGS sequence"/>
</dbReference>
<name>A0A1H0H9F9_9PSEU</name>
<evidence type="ECO:0000256" key="1">
    <source>
        <dbReference type="SAM" id="Phobius"/>
    </source>
</evidence>
<dbReference type="AlphaFoldDB" id="A0A1H0H9F9"/>
<keyword evidence="1" id="KW-1133">Transmembrane helix</keyword>
<evidence type="ECO:0000313" key="3">
    <source>
        <dbReference type="Proteomes" id="UP000199651"/>
    </source>
</evidence>
<keyword evidence="3" id="KW-1185">Reference proteome</keyword>
<keyword evidence="1" id="KW-0812">Transmembrane</keyword>
<sequence length="74" mass="7515">MVDPAAHSGSPAESGSTGLVALCVSVAVAVLLALVRLGQPRAVEVRALMGRVPTAVASLAWPSPDPVRLCVLRT</sequence>
<organism evidence="2 3">
    <name type="scientific">Actinokineospora alba</name>
    <dbReference type="NCBI Taxonomy" id="504798"/>
    <lineage>
        <taxon>Bacteria</taxon>
        <taxon>Bacillati</taxon>
        <taxon>Actinomycetota</taxon>
        <taxon>Actinomycetes</taxon>
        <taxon>Pseudonocardiales</taxon>
        <taxon>Pseudonocardiaceae</taxon>
        <taxon>Actinokineospora</taxon>
    </lineage>
</organism>
<keyword evidence="1" id="KW-0472">Membrane</keyword>
<accession>A0A1H0H9F9</accession>
<protein>
    <submittedName>
        <fullName evidence="2">Uncharacterized protein</fullName>
    </submittedName>
</protein>
<dbReference type="EMBL" id="FNJB01000002">
    <property type="protein sequence ID" value="SDO15775.1"/>
    <property type="molecule type" value="Genomic_DNA"/>
</dbReference>
<proteinExistence type="predicted"/>